<dbReference type="FunCoup" id="A0A1S2ZEC7">
    <property type="interactions" value="5"/>
</dbReference>
<dbReference type="GeneID" id="103109038"/>
<evidence type="ECO:0000313" key="3">
    <source>
        <dbReference type="Proteomes" id="UP001652624"/>
    </source>
</evidence>
<dbReference type="InterPro" id="IPR028164">
    <property type="entry name" value="TMEM61"/>
</dbReference>
<keyword evidence="2 4" id="KW-0812">Transmembrane</keyword>
<organism evidence="3 4">
    <name type="scientific">Erinaceus europaeus</name>
    <name type="common">Western European hedgehog</name>
    <dbReference type="NCBI Taxonomy" id="9365"/>
    <lineage>
        <taxon>Eukaryota</taxon>
        <taxon>Metazoa</taxon>
        <taxon>Chordata</taxon>
        <taxon>Craniata</taxon>
        <taxon>Vertebrata</taxon>
        <taxon>Euteleostomi</taxon>
        <taxon>Mammalia</taxon>
        <taxon>Eutheria</taxon>
        <taxon>Laurasiatheria</taxon>
        <taxon>Eulipotyphla</taxon>
        <taxon>Erinaceidae</taxon>
        <taxon>Erinaceinae</taxon>
        <taxon>Erinaceus</taxon>
    </lineage>
</organism>
<dbReference type="Proteomes" id="UP001652624">
    <property type="component" value="Chromosome 13"/>
</dbReference>
<accession>A0A1S2ZEC7</accession>
<dbReference type="PANTHER" id="PTHR37151">
    <property type="entry name" value="TRANSMEMBRANE PROTEIN 61"/>
    <property type="match status" value="1"/>
</dbReference>
<evidence type="ECO:0000313" key="4">
    <source>
        <dbReference type="RefSeq" id="XP_007518105.1"/>
    </source>
</evidence>
<feature type="transmembrane region" description="Helical" evidence="2">
    <location>
        <begin position="20"/>
        <end position="38"/>
    </location>
</feature>
<dbReference type="PANTHER" id="PTHR37151:SF1">
    <property type="entry name" value="TRANSMEMBRANE PROTEIN 61"/>
    <property type="match status" value="1"/>
</dbReference>
<keyword evidence="2" id="KW-0472">Membrane</keyword>
<protein>
    <submittedName>
        <fullName evidence="4">Transmembrane protein 61</fullName>
    </submittedName>
</protein>
<proteinExistence type="predicted"/>
<dbReference type="RefSeq" id="XP_007518105.1">
    <property type="nucleotide sequence ID" value="XM_007518043.3"/>
</dbReference>
<name>A0A1S2ZEC7_ERIEU</name>
<dbReference type="AlphaFoldDB" id="A0A1S2ZEC7"/>
<dbReference type="CTD" id="199964"/>
<dbReference type="eggNOG" id="ENOG502SNNX">
    <property type="taxonomic scope" value="Eukaryota"/>
</dbReference>
<feature type="transmembrane region" description="Helical" evidence="2">
    <location>
        <begin position="69"/>
        <end position="89"/>
    </location>
</feature>
<sequence length="231" mass="24568">MAVPQMCDLGRMASTLRSCMMVGGMVVLVAGTLCFAWWSEGDAGVQPDQPAVPSRQRALTAPSPLLRSVSFFCCGVGGLLLLLGLLWSVKASTRGPARWDPYHLSRELYYLTMEPSEKEHHRVSQLLAIPTYEEAVHCLMAEGPLLPPSCPVEEGLKLSASEDTLLGTLSTLPPPSYESVILTDPGGSAETMLLGPASSSCLGPSRAAGEEGQSTEQGTKVREECWASSGT</sequence>
<evidence type="ECO:0000256" key="2">
    <source>
        <dbReference type="SAM" id="Phobius"/>
    </source>
</evidence>
<feature type="region of interest" description="Disordered" evidence="1">
    <location>
        <begin position="195"/>
        <end position="231"/>
    </location>
</feature>
<gene>
    <name evidence="4" type="primary">TMEM61</name>
</gene>
<dbReference type="InParanoid" id="A0A1S2ZEC7"/>
<dbReference type="OrthoDB" id="9901365at2759"/>
<evidence type="ECO:0000256" key="1">
    <source>
        <dbReference type="SAM" id="MobiDB-lite"/>
    </source>
</evidence>
<keyword evidence="3" id="KW-1185">Reference proteome</keyword>
<keyword evidence="2" id="KW-1133">Transmembrane helix</keyword>
<reference evidence="4" key="1">
    <citation type="submission" date="2025-08" db="UniProtKB">
        <authorList>
            <consortium name="RefSeq"/>
        </authorList>
    </citation>
    <scope>IDENTIFICATION</scope>
</reference>
<dbReference type="Pfam" id="PF15105">
    <property type="entry name" value="TMEM61"/>
    <property type="match status" value="1"/>
</dbReference>